<dbReference type="STRING" id="48467.SAMN02745166_02837"/>
<dbReference type="RefSeq" id="WP_078814004.1">
    <property type="nucleotide sequence ID" value="NZ_FUYE01000008.1"/>
</dbReference>
<dbReference type="OrthoDB" id="9809155at2"/>
<keyword evidence="2" id="KW-1185">Reference proteome</keyword>
<reference evidence="2" key="1">
    <citation type="submission" date="2017-02" db="EMBL/GenBank/DDBJ databases">
        <authorList>
            <person name="Varghese N."/>
            <person name="Submissions S."/>
        </authorList>
    </citation>
    <scope>NUCLEOTIDE SEQUENCE [LARGE SCALE GENOMIC DNA]</scope>
    <source>
        <strain evidence="2">ATCC 700200</strain>
    </source>
</reference>
<evidence type="ECO:0000313" key="2">
    <source>
        <dbReference type="Proteomes" id="UP000190774"/>
    </source>
</evidence>
<protein>
    <recommendedName>
        <fullName evidence="3">Plasmid stabilization system protein ParE</fullName>
    </recommendedName>
</protein>
<proteinExistence type="predicted"/>
<evidence type="ECO:0008006" key="3">
    <source>
        <dbReference type="Google" id="ProtNLM"/>
    </source>
</evidence>
<organism evidence="1 2">
    <name type="scientific">Prosthecobacter debontii</name>
    <dbReference type="NCBI Taxonomy" id="48467"/>
    <lineage>
        <taxon>Bacteria</taxon>
        <taxon>Pseudomonadati</taxon>
        <taxon>Verrucomicrobiota</taxon>
        <taxon>Verrucomicrobiia</taxon>
        <taxon>Verrucomicrobiales</taxon>
        <taxon>Verrucomicrobiaceae</taxon>
        <taxon>Prosthecobacter</taxon>
    </lineage>
</organism>
<dbReference type="Proteomes" id="UP000190774">
    <property type="component" value="Unassembled WGS sequence"/>
</dbReference>
<dbReference type="AlphaFoldDB" id="A0A1T4YAG0"/>
<accession>A0A1T4YAG0</accession>
<dbReference type="EMBL" id="FUYE01000008">
    <property type="protein sequence ID" value="SKA98683.1"/>
    <property type="molecule type" value="Genomic_DNA"/>
</dbReference>
<gene>
    <name evidence="1" type="ORF">SAMN02745166_02837</name>
</gene>
<name>A0A1T4YAG0_9BACT</name>
<evidence type="ECO:0000313" key="1">
    <source>
        <dbReference type="EMBL" id="SKA98683.1"/>
    </source>
</evidence>
<sequence length="99" mass="11377">MKVLVTSDALGDLQQSYAFYERQEKGLGTYFRQCITKDLTDLQMTAGIHSAICGYLHVNSVKFNSIIYYRVEKHIAVVKAIVDGRIAPEKRDRILKRRI</sequence>